<dbReference type="PRINTS" id="PR00732">
    <property type="entry name" value="GLHYDRLASE4"/>
</dbReference>
<evidence type="ECO:0000256" key="10">
    <source>
        <dbReference type="PIRSR" id="PIRSR601088-4"/>
    </source>
</evidence>
<evidence type="ECO:0000313" key="13">
    <source>
        <dbReference type="EMBL" id="MBR7829811.1"/>
    </source>
</evidence>
<keyword evidence="5 9" id="KW-0464">Manganese</keyword>
<dbReference type="PANTHER" id="PTHR32092:SF5">
    <property type="entry name" value="6-PHOSPHO-BETA-GLUCOSIDASE"/>
    <property type="match status" value="1"/>
</dbReference>
<evidence type="ECO:0000256" key="5">
    <source>
        <dbReference type="ARBA" id="ARBA00023211"/>
    </source>
</evidence>
<keyword evidence="9" id="KW-0170">Cobalt</keyword>
<evidence type="ECO:0000256" key="1">
    <source>
        <dbReference type="ARBA" id="ARBA00010141"/>
    </source>
</evidence>
<organism evidence="13 14">
    <name type="scientific">Actinospica acidithermotolerans</name>
    <dbReference type="NCBI Taxonomy" id="2828514"/>
    <lineage>
        <taxon>Bacteria</taxon>
        <taxon>Bacillati</taxon>
        <taxon>Actinomycetota</taxon>
        <taxon>Actinomycetes</taxon>
        <taxon>Catenulisporales</taxon>
        <taxon>Actinospicaceae</taxon>
        <taxon>Actinospica</taxon>
    </lineage>
</organism>
<keyword evidence="6 11" id="KW-0326">Glycosidase</keyword>
<feature type="binding site" evidence="8">
    <location>
        <position position="144"/>
    </location>
    <ligand>
        <name>substrate</name>
    </ligand>
</feature>
<evidence type="ECO:0000256" key="6">
    <source>
        <dbReference type="ARBA" id="ARBA00023295"/>
    </source>
</evidence>
<comment type="similarity">
    <text evidence="1 11">Belongs to the glycosyl hydrolase 4 family.</text>
</comment>
<dbReference type="RefSeq" id="WP_212520945.1">
    <property type="nucleotide sequence ID" value="NZ_JAGSOH010000101.1"/>
</dbReference>
<evidence type="ECO:0000256" key="4">
    <source>
        <dbReference type="ARBA" id="ARBA00023027"/>
    </source>
</evidence>
<dbReference type="AlphaFoldDB" id="A0A941INT8"/>
<name>A0A941INT8_9ACTN</name>
<dbReference type="GO" id="GO:0005975">
    <property type="term" value="P:carbohydrate metabolic process"/>
    <property type="evidence" value="ECO:0007669"/>
    <property type="project" value="InterPro"/>
</dbReference>
<dbReference type="InterPro" id="IPR001088">
    <property type="entry name" value="Glyco_hydro_4"/>
</dbReference>
<dbReference type="GO" id="GO:0004553">
    <property type="term" value="F:hydrolase activity, hydrolyzing O-glycosyl compounds"/>
    <property type="evidence" value="ECO:0007669"/>
    <property type="project" value="InterPro"/>
</dbReference>
<keyword evidence="9" id="KW-0533">Nickel</keyword>
<dbReference type="EMBL" id="JAGSOH010000101">
    <property type="protein sequence ID" value="MBR7829811.1"/>
    <property type="molecule type" value="Genomic_DNA"/>
</dbReference>
<keyword evidence="4 11" id="KW-0520">NAD</keyword>
<evidence type="ECO:0000259" key="12">
    <source>
        <dbReference type="Pfam" id="PF11975"/>
    </source>
</evidence>
<keyword evidence="14" id="KW-1185">Reference proteome</keyword>
<evidence type="ECO:0000256" key="8">
    <source>
        <dbReference type="PIRSR" id="PIRSR601088-2"/>
    </source>
</evidence>
<evidence type="ECO:0000256" key="9">
    <source>
        <dbReference type="PIRSR" id="PIRSR601088-3"/>
    </source>
</evidence>
<dbReference type="Pfam" id="PF02056">
    <property type="entry name" value="Glyco_hydro_4"/>
    <property type="match status" value="1"/>
</dbReference>
<accession>A0A941INT8</accession>
<evidence type="ECO:0000256" key="2">
    <source>
        <dbReference type="ARBA" id="ARBA00022723"/>
    </source>
</evidence>
<dbReference type="SUPFAM" id="SSF51735">
    <property type="entry name" value="NAD(P)-binding Rossmann-fold domains"/>
    <property type="match status" value="1"/>
</dbReference>
<dbReference type="InterPro" id="IPR019802">
    <property type="entry name" value="GlycHydrolase_4_CS"/>
</dbReference>
<proteinExistence type="inferred from homology"/>
<feature type="binding site" evidence="8">
    <location>
        <position position="90"/>
    </location>
    <ligand>
        <name>substrate</name>
    </ligand>
</feature>
<evidence type="ECO:0000313" key="14">
    <source>
        <dbReference type="Proteomes" id="UP000676325"/>
    </source>
</evidence>
<feature type="domain" description="Glycosyl hydrolase family 4 C-terminal" evidence="12">
    <location>
        <begin position="190"/>
        <end position="422"/>
    </location>
</feature>
<feature type="binding site" evidence="9">
    <location>
        <position position="165"/>
    </location>
    <ligand>
        <name>Mn(2+)</name>
        <dbReference type="ChEBI" id="CHEBI:29035"/>
    </ligand>
</feature>
<reference evidence="13" key="1">
    <citation type="submission" date="2021-04" db="EMBL/GenBank/DDBJ databases">
        <title>Genome based classification of Actinospica acidithermotolerans sp. nov., an actinobacterium isolated from an Indonesian hot spring.</title>
        <authorList>
            <person name="Kusuma A.B."/>
            <person name="Putra K.E."/>
            <person name="Nafisah S."/>
            <person name="Loh J."/>
            <person name="Nouioui I."/>
            <person name="Goodfellow M."/>
        </authorList>
    </citation>
    <scope>NUCLEOTIDE SEQUENCE</scope>
    <source>
        <strain evidence="13">MGRD01-02</strain>
    </source>
</reference>
<feature type="binding site" evidence="9">
    <location>
        <position position="195"/>
    </location>
    <ligand>
        <name>Mn(2+)</name>
        <dbReference type="ChEBI" id="CHEBI:29035"/>
    </ligand>
</feature>
<dbReference type="GO" id="GO:0046872">
    <property type="term" value="F:metal ion binding"/>
    <property type="evidence" value="ECO:0007669"/>
    <property type="project" value="UniProtKB-KW"/>
</dbReference>
<dbReference type="SUPFAM" id="SSF56327">
    <property type="entry name" value="LDH C-terminal domain-like"/>
    <property type="match status" value="1"/>
</dbReference>
<dbReference type="PANTHER" id="PTHR32092">
    <property type="entry name" value="6-PHOSPHO-BETA-GLUCOSIDASE-RELATED"/>
    <property type="match status" value="1"/>
</dbReference>
<dbReference type="PROSITE" id="PS01324">
    <property type="entry name" value="GLYCOSYL_HYDROL_F4"/>
    <property type="match status" value="1"/>
</dbReference>
<dbReference type="Gene3D" id="3.90.110.10">
    <property type="entry name" value="Lactate dehydrogenase/glycoside hydrolase, family 4, C-terminal"/>
    <property type="match status" value="1"/>
</dbReference>
<dbReference type="InterPro" id="IPR036291">
    <property type="entry name" value="NAD(P)-bd_dom_sf"/>
</dbReference>
<dbReference type="Proteomes" id="UP000676325">
    <property type="component" value="Unassembled WGS sequence"/>
</dbReference>
<comment type="caution">
    <text evidence="13">The sequence shown here is derived from an EMBL/GenBank/DDBJ whole genome shotgun (WGS) entry which is preliminary data.</text>
</comment>
<dbReference type="InterPro" id="IPR022616">
    <property type="entry name" value="Glyco_hydro_4_C"/>
</dbReference>
<feature type="active site" description="Proton donor" evidence="7">
    <location>
        <position position="166"/>
    </location>
</feature>
<dbReference type="Pfam" id="PF11975">
    <property type="entry name" value="Glyco_hydro_4C"/>
    <property type="match status" value="1"/>
</dbReference>
<dbReference type="GO" id="GO:0016616">
    <property type="term" value="F:oxidoreductase activity, acting on the CH-OH group of donors, NAD or NADP as acceptor"/>
    <property type="evidence" value="ECO:0007669"/>
    <property type="project" value="InterPro"/>
</dbReference>
<feature type="active site" description="Proton acceptor" evidence="7">
    <location>
        <position position="244"/>
    </location>
</feature>
<feature type="site" description="Increases basicity of active site Tyr" evidence="10">
    <location>
        <position position="106"/>
    </location>
</feature>
<protein>
    <submittedName>
        <fullName evidence="13">6-phospho-beta-glucosidase</fullName>
    </submittedName>
</protein>
<evidence type="ECO:0000256" key="3">
    <source>
        <dbReference type="ARBA" id="ARBA00022801"/>
    </source>
</evidence>
<dbReference type="Gene3D" id="3.40.50.720">
    <property type="entry name" value="NAD(P)-binding Rossmann-like Domain"/>
    <property type="match status" value="1"/>
</dbReference>
<dbReference type="InterPro" id="IPR015955">
    <property type="entry name" value="Lactate_DH/Glyco_Ohase_4_C"/>
</dbReference>
<sequence>MRLTILGGGGFRVPLVYRALLGDRAKGRVTQVTLYDLDAGRLSAITRVLAEQAADVPDAPEVTATTDLDAALAGADFVFSAIRVHGLEGRVADEQVALDEGVLGQETVGAGGISYGLRTIPVMTRIAQRIAELAPQAWVINFTNPAGMVTEAMAARLGNRVIGICDSPVGLGRRVAEALGVDPAEARLDYVGLNHLGWLRGLRIGGRDQLPRLFEDEKALTSFEEGRLFGADWLRSLGTVPNEYLHYYYFNRETVSAARDAEKTRGAFLLDQQRRFYEQVADPHAAAFAAWDRTRLEREETYMAENREAVDAGERDSCDLQSGGYEQVALSLMRAISRDERTTLILNVRNGGVLSLLDADAVVEVPCHVDADGPRPLAADPLTGHAAGLVCAVKAVERDVIAAAASGSRALAVRALATHPLIDSVTVARRLFARYQERIPDLAYLR</sequence>
<keyword evidence="3 11" id="KW-0378">Hydrolase</keyword>
<keyword evidence="9" id="KW-0408">Iron</keyword>
<keyword evidence="2 9" id="KW-0479">Metal-binding</keyword>
<evidence type="ECO:0000256" key="7">
    <source>
        <dbReference type="PIRSR" id="PIRSR601088-1"/>
    </source>
</evidence>
<comment type="cofactor">
    <cofactor evidence="11">
        <name>NAD(+)</name>
        <dbReference type="ChEBI" id="CHEBI:57540"/>
    </cofactor>
    <text evidence="11">Binds 1 NAD(+) per subunit.</text>
</comment>
<dbReference type="CDD" id="cd05296">
    <property type="entry name" value="GH4_P_beta_glucosidase"/>
    <property type="match status" value="1"/>
</dbReference>
<evidence type="ECO:0000256" key="11">
    <source>
        <dbReference type="RuleBase" id="RU361152"/>
    </source>
</evidence>
<gene>
    <name evidence="13" type="ORF">KDK95_26135</name>
</gene>